<feature type="transmembrane region" description="Helical" evidence="1">
    <location>
        <begin position="478"/>
        <end position="500"/>
    </location>
</feature>
<evidence type="ECO:0000313" key="3">
    <source>
        <dbReference type="EMBL" id="GAO43331.1"/>
    </source>
</evidence>
<dbReference type="Gene3D" id="3.30.70.1440">
    <property type="entry name" value="Multidrug efflux transporter AcrB pore domain"/>
    <property type="match status" value="1"/>
</dbReference>
<dbReference type="PRINTS" id="PR00702">
    <property type="entry name" value="ACRIFLAVINRP"/>
</dbReference>
<dbReference type="STRING" id="1220578.FPE01S_02_04360"/>
<feature type="transmembrane region" description="Helical" evidence="1">
    <location>
        <begin position="1009"/>
        <end position="1035"/>
    </location>
</feature>
<gene>
    <name evidence="3" type="ORF">FPE01S_02_04360</name>
</gene>
<feature type="transmembrane region" description="Helical" evidence="1">
    <location>
        <begin position="976"/>
        <end position="997"/>
    </location>
</feature>
<dbReference type="PANTHER" id="PTHR32063:SF0">
    <property type="entry name" value="SWARMING MOTILITY PROTEIN SWRC"/>
    <property type="match status" value="1"/>
</dbReference>
<dbReference type="Gene3D" id="3.30.2090.10">
    <property type="entry name" value="Multidrug efflux transporter AcrB TolC docking domain, DN and DC subdomains"/>
    <property type="match status" value="2"/>
</dbReference>
<dbReference type="InterPro" id="IPR027463">
    <property type="entry name" value="AcrB_DN_DC_subdom"/>
</dbReference>
<reference evidence="3 4" key="1">
    <citation type="submission" date="2015-04" db="EMBL/GenBank/DDBJ databases">
        <title>Whole genome shotgun sequence of Flavihumibacter petaseus NBRC 106054.</title>
        <authorList>
            <person name="Miyazawa S."/>
            <person name="Hosoyama A."/>
            <person name="Hashimoto M."/>
            <person name="Noguchi M."/>
            <person name="Tsuchikane K."/>
            <person name="Ohji S."/>
            <person name="Yamazoe A."/>
            <person name="Ichikawa N."/>
            <person name="Kimura A."/>
            <person name="Fujita N."/>
        </authorList>
    </citation>
    <scope>NUCLEOTIDE SEQUENCE [LARGE SCALE GENOMIC DNA]</scope>
    <source>
        <strain evidence="3 4">NBRC 106054</strain>
    </source>
</reference>
<feature type="transmembrane region" description="Helical" evidence="1">
    <location>
        <begin position="375"/>
        <end position="395"/>
    </location>
</feature>
<dbReference type="SUPFAM" id="SSF82693">
    <property type="entry name" value="Multidrug efflux transporter AcrB pore domain, PN1, PN2, PC1 and PC2 subdomains"/>
    <property type="match status" value="3"/>
</dbReference>
<dbReference type="SUPFAM" id="SSF82714">
    <property type="entry name" value="Multidrug efflux transporter AcrB TolC docking domain, DN and DC subdomains"/>
    <property type="match status" value="2"/>
</dbReference>
<feature type="domain" description="SSD" evidence="2">
    <location>
        <begin position="374"/>
        <end position="503"/>
    </location>
</feature>
<dbReference type="Gene3D" id="3.30.70.1430">
    <property type="entry name" value="Multidrug efflux transporter AcrB pore domain"/>
    <property type="match status" value="2"/>
</dbReference>
<dbReference type="Gene3D" id="3.30.70.1320">
    <property type="entry name" value="Multidrug efflux transporter AcrB pore domain like"/>
    <property type="match status" value="1"/>
</dbReference>
<dbReference type="Proteomes" id="UP000033121">
    <property type="component" value="Unassembled WGS sequence"/>
</dbReference>
<dbReference type="PROSITE" id="PS50156">
    <property type="entry name" value="SSD"/>
    <property type="match status" value="1"/>
</dbReference>
<dbReference type="AlphaFoldDB" id="A0A0E9N102"/>
<feature type="transmembrane region" description="Helical" evidence="1">
    <location>
        <begin position="401"/>
        <end position="425"/>
    </location>
</feature>
<dbReference type="InterPro" id="IPR000731">
    <property type="entry name" value="SSD"/>
</dbReference>
<feature type="transmembrane region" description="Helical" evidence="1">
    <location>
        <begin position="932"/>
        <end position="955"/>
    </location>
</feature>
<feature type="transmembrane region" description="Helical" evidence="1">
    <location>
        <begin position="877"/>
        <end position="899"/>
    </location>
</feature>
<sequence>MMAPRSQWFNKPKKTIMKIAEISIKRPTLVIVLFTVLILGGLLSYTMLNYELLPKFSPSVVSVTTVYPGASPSEVENTVSRKIEDAVSSMENIKKLETKSFESLSIVTITLNSGTDVDLALNDAQRKVNAILGDLPDDVDPPSLNKFSLDDLPIMTLAATGKTSEAAFYDLMDKRISPVLSRVGGVAQVNLIGGQEREIQVNINAKSLEGFGLSLAQVQQAILTSNLDFPTGSVQTRQKDILIRLAGKYRNVEELRNLVVFNKDGVQVRLRDIADVQDVQKDVEKLARVNSQSAIALQIIKQSDANAVSVSKEVTAIVKKLEKDYASTGLKIDIASDSSVYTLQSADAVIHDLILAIVLVAFVMLFFLHSIRNALIVMVAIPASLIATFIFMKLLGYSLNLMSLLALSLVVGILVDDAIVVLENIYRHMEMGKNRVRAAFDATKEIGFTVTSITLVIVVVFVPIAMSTGLAADILKQFCVTVSIATLLSLLSSFTIVPWLSSRFGKLEKITGKNFFGKIIVGFERLLYNFTNWVTGLLKWCLGHKKTTLLVMLALFFGSFFLVGAGYIGAEFFAKSDRGEFLVQIEMPKDASVEQTNAMARKAEEFLKHKPEVTRLITTVGQSSDGGMGATQSTAYKAEINVQMVPRVEREDESSIYAVKVKRELQEQLVGAKVKTVPVSILGTAEQAPLALVVTGPELDSVLKFANGAMSELRKVPGASEMKLSVEAGNPEINVQVDRDKMAALGLSLGVVGSTMQTAFSGNTDGKFRQGEYEYDINIRYQNFNRESMDDVRNLVFINDKGQQIRLSQFAAINESSGPSQLERRDKSTSVTVQSQVVGRPSGTVAAEWQAKFDQLPRPLGVSYVWGGDMENQSEGFGSLGIALLAAIVLVYLIMVALYDSFVYPFVVLFSIPLAIIGAFLALALTNNSLNLFTILGLIMLIGLVAKNAIILVDFTNQRKAEGANTYQALIDANHARLRPILMTTIAMVIGMLPIALAKGAGAEWKNGLAWVIIGGLISSLFLTLVVVPVMYAIFDKLINKFSKKKNNTTIAEQMVEDYTPLEHADSHGFDPSHI</sequence>
<protein>
    <submittedName>
        <fullName evidence="3">Putative RND-type efflux pump membrane protein</fullName>
    </submittedName>
</protein>
<feature type="transmembrane region" description="Helical" evidence="1">
    <location>
        <begin position="549"/>
        <end position="570"/>
    </location>
</feature>
<dbReference type="EMBL" id="BBWV01000002">
    <property type="protein sequence ID" value="GAO43331.1"/>
    <property type="molecule type" value="Genomic_DNA"/>
</dbReference>
<feature type="transmembrane region" description="Helical" evidence="1">
    <location>
        <begin position="446"/>
        <end position="466"/>
    </location>
</feature>
<dbReference type="SUPFAM" id="SSF82866">
    <property type="entry name" value="Multidrug efflux transporter AcrB transmembrane domain"/>
    <property type="match status" value="2"/>
</dbReference>
<comment type="caution">
    <text evidence="3">The sequence shown here is derived from an EMBL/GenBank/DDBJ whole genome shotgun (WGS) entry which is preliminary data.</text>
</comment>
<keyword evidence="1" id="KW-1133">Transmembrane helix</keyword>
<dbReference type="GO" id="GO:0042910">
    <property type="term" value="F:xenobiotic transmembrane transporter activity"/>
    <property type="evidence" value="ECO:0007669"/>
    <property type="project" value="TreeGrafter"/>
</dbReference>
<evidence type="ECO:0000313" key="4">
    <source>
        <dbReference type="Proteomes" id="UP000033121"/>
    </source>
</evidence>
<dbReference type="InterPro" id="IPR001036">
    <property type="entry name" value="Acrflvin-R"/>
</dbReference>
<dbReference type="Pfam" id="PF00873">
    <property type="entry name" value="ACR_tran"/>
    <property type="match status" value="1"/>
</dbReference>
<organism evidence="3 4">
    <name type="scientific">Flavihumibacter petaseus NBRC 106054</name>
    <dbReference type="NCBI Taxonomy" id="1220578"/>
    <lineage>
        <taxon>Bacteria</taxon>
        <taxon>Pseudomonadati</taxon>
        <taxon>Bacteroidota</taxon>
        <taxon>Chitinophagia</taxon>
        <taxon>Chitinophagales</taxon>
        <taxon>Chitinophagaceae</taxon>
        <taxon>Flavihumibacter</taxon>
    </lineage>
</organism>
<evidence type="ECO:0000259" key="2">
    <source>
        <dbReference type="PROSITE" id="PS50156"/>
    </source>
</evidence>
<feature type="transmembrane region" description="Helical" evidence="1">
    <location>
        <begin position="348"/>
        <end position="368"/>
    </location>
</feature>
<proteinExistence type="predicted"/>
<keyword evidence="1" id="KW-0812">Transmembrane</keyword>
<keyword evidence="4" id="KW-1185">Reference proteome</keyword>
<name>A0A0E9N102_9BACT</name>
<feature type="transmembrane region" description="Helical" evidence="1">
    <location>
        <begin position="906"/>
        <end position="926"/>
    </location>
</feature>
<evidence type="ECO:0000256" key="1">
    <source>
        <dbReference type="SAM" id="Phobius"/>
    </source>
</evidence>
<dbReference type="GO" id="GO:0005886">
    <property type="term" value="C:plasma membrane"/>
    <property type="evidence" value="ECO:0007669"/>
    <property type="project" value="TreeGrafter"/>
</dbReference>
<dbReference type="Gene3D" id="1.20.1640.10">
    <property type="entry name" value="Multidrug efflux transporter AcrB transmembrane domain"/>
    <property type="match status" value="2"/>
</dbReference>
<keyword evidence="1" id="KW-0472">Membrane</keyword>
<dbReference type="PANTHER" id="PTHR32063">
    <property type="match status" value="1"/>
</dbReference>
<accession>A0A0E9N102</accession>